<dbReference type="Proteomes" id="UP000239462">
    <property type="component" value="Chromosome"/>
</dbReference>
<dbReference type="AlphaFoldDB" id="A0A2L1CBM3"/>
<proteinExistence type="predicted"/>
<dbReference type="InterPro" id="IPR012056">
    <property type="entry name" value="NiFe_EhaM"/>
</dbReference>
<dbReference type="Proteomes" id="UP000590564">
    <property type="component" value="Unassembled WGS sequence"/>
</dbReference>
<dbReference type="Proteomes" id="UP000567099">
    <property type="component" value="Unassembled WGS sequence"/>
</dbReference>
<evidence type="ECO:0000313" key="4">
    <source>
        <dbReference type="Proteomes" id="UP000239462"/>
    </source>
</evidence>
<name>A0A2L1CBM3_METMI</name>
<gene>
    <name evidence="2" type="ORF">HNP94_000266</name>
    <name evidence="3" type="ORF">HNP96_000750</name>
    <name evidence="1" type="ORF">MMJJ_13790</name>
</gene>
<dbReference type="InterPro" id="IPR036606">
    <property type="entry name" value="EhaM-like_sf"/>
</dbReference>
<reference evidence="3 6" key="3">
    <citation type="submission" date="2020-08" db="EMBL/GenBank/DDBJ databases">
        <title>Genomic Encyclopedia of Type Strains, Phase IV (KMG-V): Genome sequencing to study the core and pangenomes of soil and plant-associated prokaryotes.</title>
        <authorList>
            <person name="Whitman W."/>
        </authorList>
    </citation>
    <scope>NUCLEOTIDE SEQUENCE [LARGE SCALE GENOMIC DNA]</scope>
    <source>
        <strain evidence="2 5">C13</strain>
        <strain evidence="3 6">D1</strain>
    </source>
</reference>
<evidence type="ECO:0000313" key="5">
    <source>
        <dbReference type="Proteomes" id="UP000567099"/>
    </source>
</evidence>
<evidence type="ECO:0000313" key="2">
    <source>
        <dbReference type="EMBL" id="MBA2863266.1"/>
    </source>
</evidence>
<dbReference type="EMBL" id="CP026606">
    <property type="protein sequence ID" value="AVB76757.1"/>
    <property type="molecule type" value="Genomic_DNA"/>
</dbReference>
<dbReference type="Pfam" id="PF09218">
    <property type="entry name" value="EhaM"/>
    <property type="match status" value="1"/>
</dbReference>
<dbReference type="GeneID" id="36102465"/>
<reference evidence="1" key="2">
    <citation type="submission" date="2018-02" db="EMBL/GenBank/DDBJ databases">
        <title>Complete genome sequence of the Methanococcus maripaludis type strain JJ (DSM 2067), a model for selenoprotein synthesis in Archaea.</title>
        <authorList>
            <person name="Poehlein A."/>
            <person name="Heym D."/>
            <person name="Quitzke V."/>
            <person name="Fersch J."/>
            <person name="Daniel R."/>
            <person name="Rother M."/>
        </authorList>
    </citation>
    <scope>NUCLEOTIDE SEQUENCE [LARGE SCALE GENOMIC DNA]</scope>
    <source>
        <strain evidence="1">DSM 2067</strain>
    </source>
</reference>
<evidence type="ECO:0000313" key="3">
    <source>
        <dbReference type="EMBL" id="MBB6496729.1"/>
    </source>
</evidence>
<dbReference type="KEGG" id="mmad:MMJJ_13790"/>
<evidence type="ECO:0000313" key="6">
    <source>
        <dbReference type="Proteomes" id="UP000590564"/>
    </source>
</evidence>
<dbReference type="RefSeq" id="WP_104838211.1">
    <property type="nucleotide sequence ID" value="NZ_CP026606.1"/>
</dbReference>
<sequence length="136" mass="15618">MLEEIDKNYKKSSLEQKYNIIKGNRYIMEEAIVPISKALKMSMDEVVDVFVKTCDGVALYESHAYVEQAKMGCLGRRVDIDLGLCWIADFFGLISKKDADLIRRKVVEDTIIKKIPYKEALENGRLLTIRILKGEE</sequence>
<protein>
    <submittedName>
        <fullName evidence="2">Energy-converting hydrogenase A subunit M</fullName>
    </submittedName>
</protein>
<dbReference type="EMBL" id="JACHED010000001">
    <property type="protein sequence ID" value="MBB6496729.1"/>
    <property type="molecule type" value="Genomic_DNA"/>
</dbReference>
<dbReference type="EMBL" id="JACDUO010000001">
    <property type="protein sequence ID" value="MBA2863266.1"/>
    <property type="molecule type" value="Genomic_DNA"/>
</dbReference>
<dbReference type="SUPFAM" id="SSF101332">
    <property type="entry name" value="Hypothetical protein MTH393"/>
    <property type="match status" value="1"/>
</dbReference>
<accession>A0A2L1CBM3</accession>
<organism evidence="1 4">
    <name type="scientific">Methanococcus maripaludis</name>
    <name type="common">Methanococcus deltae</name>
    <dbReference type="NCBI Taxonomy" id="39152"/>
    <lineage>
        <taxon>Archaea</taxon>
        <taxon>Methanobacteriati</taxon>
        <taxon>Methanobacteriota</taxon>
        <taxon>Methanomada group</taxon>
        <taxon>Methanococci</taxon>
        <taxon>Methanococcales</taxon>
        <taxon>Methanococcaceae</taxon>
        <taxon>Methanococcus</taxon>
    </lineage>
</organism>
<dbReference type="Gene3D" id="1.10.3070.10">
    <property type="entry name" value="EhaM-like"/>
    <property type="match status" value="1"/>
</dbReference>
<reference evidence="4" key="1">
    <citation type="journal article" date="2018" name="Genome Announc.">
        <title>Complete Genome Sequence of the Methanococcus maripaludis Type Strain JJ (DSM 2067), a Model for Selenoprotein Synthesis in Archaea.</title>
        <authorList>
            <person name="Poehlein A."/>
            <person name="Heym D."/>
            <person name="Quitzke V."/>
            <person name="Fersch J."/>
            <person name="Daniel R."/>
            <person name="Rother M."/>
        </authorList>
    </citation>
    <scope>NUCLEOTIDE SEQUENCE [LARGE SCALE GENOMIC DNA]</scope>
    <source>
        <strain evidence="4">DSM 2067</strain>
    </source>
</reference>
<evidence type="ECO:0000313" key="1">
    <source>
        <dbReference type="EMBL" id="AVB76757.1"/>
    </source>
</evidence>